<evidence type="ECO:0000313" key="3">
    <source>
        <dbReference type="EMBL" id="GFU21414.1"/>
    </source>
</evidence>
<evidence type="ECO:0000259" key="2">
    <source>
        <dbReference type="Pfam" id="PF22600"/>
    </source>
</evidence>
<keyword evidence="4" id="KW-1185">Reference proteome</keyword>
<dbReference type="SUPFAM" id="SSF81631">
    <property type="entry name" value="PAP/OAS1 substrate-binding domain"/>
    <property type="match status" value="1"/>
</dbReference>
<dbReference type="EMBL" id="BMAW01031503">
    <property type="protein sequence ID" value="GFU21414.1"/>
    <property type="molecule type" value="Genomic_DNA"/>
</dbReference>
<dbReference type="PANTHER" id="PTHR12271:SF133">
    <property type="entry name" value="POLY(A) RNA POLYMERASE, MITOCHONDRIAL"/>
    <property type="match status" value="1"/>
</dbReference>
<feature type="domain" description="Poly(A) RNA polymerase mitochondrial-like central palm" evidence="2">
    <location>
        <begin position="206"/>
        <end position="356"/>
    </location>
</feature>
<feature type="domain" description="RL" evidence="1">
    <location>
        <begin position="87"/>
        <end position="157"/>
    </location>
</feature>
<evidence type="ECO:0000313" key="4">
    <source>
        <dbReference type="Proteomes" id="UP000887013"/>
    </source>
</evidence>
<dbReference type="Pfam" id="PF17797">
    <property type="entry name" value="RL"/>
    <property type="match status" value="1"/>
</dbReference>
<dbReference type="GO" id="GO:0031123">
    <property type="term" value="P:RNA 3'-end processing"/>
    <property type="evidence" value="ECO:0007669"/>
    <property type="project" value="TreeGrafter"/>
</dbReference>
<protein>
    <submittedName>
        <fullName evidence="3">Poly(A) RNA polymerase, mitochondrial</fullName>
    </submittedName>
</protein>
<name>A0A8X6UIP5_NEPPI</name>
<dbReference type="InterPro" id="IPR041252">
    <property type="entry name" value="RL"/>
</dbReference>
<dbReference type="Gene3D" id="3.30.460.10">
    <property type="entry name" value="Beta Polymerase, domain 2"/>
    <property type="match status" value="1"/>
</dbReference>
<dbReference type="InterPro" id="IPR043519">
    <property type="entry name" value="NT_sf"/>
</dbReference>
<dbReference type="GO" id="GO:1990817">
    <property type="term" value="F:poly(A) RNA polymerase activity"/>
    <property type="evidence" value="ECO:0007669"/>
    <property type="project" value="TreeGrafter"/>
</dbReference>
<dbReference type="Gene3D" id="1.10.1410.10">
    <property type="match status" value="1"/>
</dbReference>
<dbReference type="SUPFAM" id="SSF81301">
    <property type="entry name" value="Nucleotidyltransferase"/>
    <property type="match status" value="1"/>
</dbReference>
<dbReference type="Pfam" id="PF22600">
    <property type="entry name" value="MTPAP-like_central"/>
    <property type="match status" value="1"/>
</dbReference>
<dbReference type="Proteomes" id="UP000887013">
    <property type="component" value="Unassembled WGS sequence"/>
</dbReference>
<dbReference type="PANTHER" id="PTHR12271">
    <property type="entry name" value="POLY A POLYMERASE CID PAP -RELATED"/>
    <property type="match status" value="1"/>
</dbReference>
<dbReference type="AlphaFoldDB" id="A0A8X6UIP5"/>
<reference evidence="3" key="1">
    <citation type="submission" date="2020-08" db="EMBL/GenBank/DDBJ databases">
        <title>Multicomponent nature underlies the extraordinary mechanical properties of spider dragline silk.</title>
        <authorList>
            <person name="Kono N."/>
            <person name="Nakamura H."/>
            <person name="Mori M."/>
            <person name="Yoshida Y."/>
            <person name="Ohtoshi R."/>
            <person name="Malay A.D."/>
            <person name="Moran D.A.P."/>
            <person name="Tomita M."/>
            <person name="Numata K."/>
            <person name="Arakawa K."/>
        </authorList>
    </citation>
    <scope>NUCLEOTIDE SEQUENCE</scope>
</reference>
<evidence type="ECO:0000259" key="1">
    <source>
        <dbReference type="Pfam" id="PF17797"/>
    </source>
</evidence>
<organism evidence="3 4">
    <name type="scientific">Nephila pilipes</name>
    <name type="common">Giant wood spider</name>
    <name type="synonym">Nephila maculata</name>
    <dbReference type="NCBI Taxonomy" id="299642"/>
    <lineage>
        <taxon>Eukaryota</taxon>
        <taxon>Metazoa</taxon>
        <taxon>Ecdysozoa</taxon>
        <taxon>Arthropoda</taxon>
        <taxon>Chelicerata</taxon>
        <taxon>Arachnida</taxon>
        <taxon>Araneae</taxon>
        <taxon>Araneomorphae</taxon>
        <taxon>Entelegynae</taxon>
        <taxon>Araneoidea</taxon>
        <taxon>Nephilidae</taxon>
        <taxon>Nephila</taxon>
    </lineage>
</organism>
<comment type="caution">
    <text evidence="3">The sequence shown here is derived from an EMBL/GenBank/DDBJ whole genome shotgun (WGS) entry which is preliminary data.</text>
</comment>
<accession>A0A8X6UIP5</accession>
<dbReference type="InterPro" id="IPR054708">
    <property type="entry name" value="MTPAP-like_central"/>
</dbReference>
<dbReference type="CDD" id="cd05402">
    <property type="entry name" value="NT_PAP_TUTase"/>
    <property type="match status" value="1"/>
</dbReference>
<sequence>MESLIDVIETENKTPEGIREMILSKFNIMNCRRFLHRNSILYTLNSRKFERLEINKIVRSSKRFCSNIAKQDGGKTDTYENSSLSSFQQQMHVRKKQAQCSILIELNEKNDISSATSACEQYGDVKNIFSYSGESENVFLLLEFSNKESVEKLLANCHCENVLDCFTTFSRIIRFDNKFDKNMPKTVFTAEEDILKPSKTQRKSVSELIEDIYITEKLPELDTRLRFFFCEFLKDSLRGLFPHCDALPFGSSVNGLGRHGCDLDIMIRLYPAQVSENSEFCFLNKTCVGNVTDLQRKSIYALGAFFSTFLPGLNSVQKILHARVPIIKFKHKIIGMDCDISVNNMPAILMSEIIYFCGEIDHRVRPLLYAVKKWAKDANITYEVPGSWITNFGLSLLVIFFLQNRPVPILPGLNEALQIVGEEFTTHFTVEYLTPISALQAKASLNEESTAILLKEFLSFLGSHPFKDKHLSILSGQATQKNTNYPIWIQYPVEEDKNVTKNVSHSELFELCEKARLSSKFLASNIHLKSSVSTDLSFILGLPNIMKLFSQRNELDMSKLLNDKTVKNNQRRNRKFV</sequence>
<gene>
    <name evidence="3" type="primary">MTPAP</name>
    <name evidence="3" type="ORF">NPIL_475341</name>
</gene>
<dbReference type="OrthoDB" id="434989at2759"/>
<proteinExistence type="predicted"/>